<dbReference type="NCBIfam" id="NF003013">
    <property type="entry name" value="PRK03846.1"/>
    <property type="match status" value="1"/>
</dbReference>
<dbReference type="Gene3D" id="3.40.50.300">
    <property type="entry name" value="P-loop containing nucleotide triphosphate hydrolases"/>
    <property type="match status" value="2"/>
</dbReference>
<evidence type="ECO:0000256" key="3">
    <source>
        <dbReference type="ARBA" id="ARBA00007237"/>
    </source>
</evidence>
<dbReference type="InterPro" id="IPR059117">
    <property type="entry name" value="APS_kinase_dom"/>
</dbReference>
<dbReference type="HAMAP" id="MF_00065">
    <property type="entry name" value="Adenylyl_sulf_kinase"/>
    <property type="match status" value="1"/>
</dbReference>
<dbReference type="InterPro" id="IPR000795">
    <property type="entry name" value="T_Tr_GTP-bd_dom"/>
</dbReference>
<reference evidence="12" key="1">
    <citation type="submission" date="2009-10" db="EMBL/GenBank/DDBJ databases">
        <title>Diversity of trophic interactions inside an arsenic-rich microbial ecosystem.</title>
        <authorList>
            <person name="Bertin P.N."/>
            <person name="Heinrich-Salmeron A."/>
            <person name="Pelletier E."/>
            <person name="Goulhen-Chollet F."/>
            <person name="Arsene-Ploetze F."/>
            <person name="Gallien S."/>
            <person name="Calteau A."/>
            <person name="Vallenet D."/>
            <person name="Casiot C."/>
            <person name="Chane-Woon-Ming B."/>
            <person name="Giloteaux L."/>
            <person name="Barakat M."/>
            <person name="Bonnefoy V."/>
            <person name="Bruneel O."/>
            <person name="Chandler M."/>
            <person name="Cleiss J."/>
            <person name="Duran R."/>
            <person name="Elbaz-Poulichet F."/>
            <person name="Fonknechten N."/>
            <person name="Lauga B."/>
            <person name="Mornico D."/>
            <person name="Ortet P."/>
            <person name="Schaeffer C."/>
            <person name="Siguier P."/>
            <person name="Alexander Thil Smith A."/>
            <person name="Van Dorsselaer A."/>
            <person name="Weissenbach J."/>
            <person name="Medigue C."/>
            <person name="Le Paslier D."/>
        </authorList>
    </citation>
    <scope>NUCLEOTIDE SEQUENCE</scope>
</reference>
<dbReference type="Pfam" id="PF00009">
    <property type="entry name" value="GTP_EFTU"/>
    <property type="match status" value="1"/>
</dbReference>
<comment type="function">
    <text evidence="1">APS kinase catalyzes the synthesis of activated sulfate.</text>
</comment>
<dbReference type="InterPro" id="IPR027417">
    <property type="entry name" value="P-loop_NTPase"/>
</dbReference>
<evidence type="ECO:0000256" key="7">
    <source>
        <dbReference type="ARBA" id="ARBA00022840"/>
    </source>
</evidence>
<evidence type="ECO:0000259" key="11">
    <source>
        <dbReference type="PROSITE" id="PS51722"/>
    </source>
</evidence>
<comment type="caution">
    <text evidence="12">The sequence shown here is derived from an EMBL/GenBank/DDBJ whole genome shotgun (WGS) entry which is preliminary data.</text>
</comment>
<keyword evidence="9" id="KW-0511">Multifunctional enzyme</keyword>
<dbReference type="InterPro" id="IPR050100">
    <property type="entry name" value="TRAFAC_GTPase_members"/>
</dbReference>
<organism evidence="12">
    <name type="scientific">mine drainage metagenome</name>
    <dbReference type="NCBI Taxonomy" id="410659"/>
    <lineage>
        <taxon>unclassified sequences</taxon>
        <taxon>metagenomes</taxon>
        <taxon>ecological metagenomes</taxon>
    </lineage>
</organism>
<keyword evidence="5 12" id="KW-0808">Transferase</keyword>
<evidence type="ECO:0000256" key="4">
    <source>
        <dbReference type="ARBA" id="ARBA00012121"/>
    </source>
</evidence>
<accession>E6PDD5</accession>
<dbReference type="GO" id="GO:0005524">
    <property type="term" value="F:ATP binding"/>
    <property type="evidence" value="ECO:0007669"/>
    <property type="project" value="InterPro"/>
</dbReference>
<dbReference type="GO" id="GO:0004020">
    <property type="term" value="F:adenylylsulfate kinase activity"/>
    <property type="evidence" value="ECO:0007669"/>
    <property type="project" value="UniProtKB-EC"/>
</dbReference>
<keyword evidence="7" id="KW-0067">ATP-binding</keyword>
<dbReference type="InterPro" id="IPR002891">
    <property type="entry name" value="APS"/>
</dbReference>
<dbReference type="EMBL" id="CABL01000001">
    <property type="protein sequence ID" value="CBH74411.1"/>
    <property type="molecule type" value="Genomic_DNA"/>
</dbReference>
<dbReference type="SUPFAM" id="SSF50465">
    <property type="entry name" value="EF-Tu/eEF-1alpha/eIF2-gamma C-terminal domain"/>
    <property type="match status" value="1"/>
</dbReference>
<gene>
    <name evidence="12" type="primary">cysNC</name>
    <name evidence="12" type="ORF">CARN1_2298</name>
</gene>
<dbReference type="GO" id="GO:0000103">
    <property type="term" value="P:sulfate assimilation"/>
    <property type="evidence" value="ECO:0007669"/>
    <property type="project" value="InterPro"/>
</dbReference>
<protein>
    <recommendedName>
        <fullName evidence="4">adenylyl-sulfate kinase</fullName>
        <ecNumber evidence="4">2.7.1.25</ecNumber>
    </recommendedName>
</protein>
<dbReference type="GO" id="GO:0003924">
    <property type="term" value="F:GTPase activity"/>
    <property type="evidence" value="ECO:0007669"/>
    <property type="project" value="InterPro"/>
</dbReference>
<dbReference type="EC" id="2.7.1.25" evidence="4"/>
<dbReference type="Gene3D" id="2.40.30.10">
    <property type="entry name" value="Translation factors"/>
    <property type="match status" value="2"/>
</dbReference>
<evidence type="ECO:0000313" key="12">
    <source>
        <dbReference type="EMBL" id="CBH74411.1"/>
    </source>
</evidence>
<keyword evidence="8" id="KW-0342">GTP-binding</keyword>
<evidence type="ECO:0000256" key="10">
    <source>
        <dbReference type="ARBA" id="ARBA00049370"/>
    </source>
</evidence>
<dbReference type="AlphaFoldDB" id="E6PDD5"/>
<dbReference type="InterPro" id="IPR009000">
    <property type="entry name" value="Transl_B-barrel_sf"/>
</dbReference>
<evidence type="ECO:0000256" key="8">
    <source>
        <dbReference type="ARBA" id="ARBA00023134"/>
    </source>
</evidence>
<keyword evidence="12" id="KW-0548">Nucleotidyltransferase</keyword>
<name>E6PDD5_9ZZZZ</name>
<evidence type="ECO:0000256" key="9">
    <source>
        <dbReference type="ARBA" id="ARBA00023268"/>
    </source>
</evidence>
<feature type="domain" description="Tr-type G" evidence="11">
    <location>
        <begin position="1"/>
        <end position="211"/>
    </location>
</feature>
<dbReference type="InterPro" id="IPR054696">
    <property type="entry name" value="GTP-eEF1A_C"/>
</dbReference>
<dbReference type="InterPro" id="IPR009001">
    <property type="entry name" value="Transl_elong_EF1A/Init_IF2_C"/>
</dbReference>
<dbReference type="Pfam" id="PF22594">
    <property type="entry name" value="GTP-eEF1A_C"/>
    <property type="match status" value="1"/>
</dbReference>
<proteinExistence type="inferred from homology"/>
<comment type="similarity">
    <text evidence="3">In the N-terminal section; belongs to the TRAFAC class translation factor GTPase superfamily. Classic translation factor GTPase family. CysN/NodQ subfamily.</text>
</comment>
<dbReference type="GO" id="GO:0004781">
    <property type="term" value="F:sulfate adenylyltransferase (ATP) activity"/>
    <property type="evidence" value="ECO:0007669"/>
    <property type="project" value="UniProtKB-EC"/>
</dbReference>
<sequence>MSALRVVMFGDVDAGKSTILGRLMVDCGYVPQQRLEEMERSSERRGVPMEYSFLLDAFQVERDQAITLDSSRIWLKTAQREIVFVDAPGHRELIRNLVSGASEVDAAILVISAEEGITAQTRRQALFLQWFGFTSVVIAINKLDLSAAPQARYLERAAEADAFLRGLGIAPIAIVPVAAREGANLARSGASTAWWHGRTLLAEIEAIETQHGDENAPLRMVVQDVYRRGATRWIVGRIDCGQIARGDALTFWPLRTTARVARIVRWPEDVERASAGAAVALELDERIFVDRGAIATHEDSGPTIGHAISAALLWLGEHPVRAGTNLRMRLGTREIAVTVARIDETFDPEDGRGRAAQEVHAGDVAAVTLVARETIAADPALPASSVSRFILLDEGRVVAGGKVRAVAAAARGEGATNIVAARSSVGREERGARNGHRGYVFWLTGLPSSGKSTIAMRVERMLFERGRHVYVLDGDTLRTTLNVDLGFTEEDRRENVRRTAALAGIFADAGIVVLTALISPYAADREQARAACAAGFAEVYVRCDLATAERRDVKGHYRRARAGELERFTGVSSPYEAPERPDLLLDTTHESVETSVAAFVEFIERTIHRAE</sequence>
<dbReference type="NCBIfam" id="TIGR00455">
    <property type="entry name" value="apsK"/>
    <property type="match status" value="1"/>
</dbReference>
<comment type="similarity">
    <text evidence="2">In the C-terminal section; belongs to the APS kinase family.</text>
</comment>
<keyword evidence="6" id="KW-0547">Nucleotide-binding</keyword>
<comment type="catalytic activity">
    <reaction evidence="10">
        <text>sulfate + ATP + H(+) = adenosine 5'-phosphosulfate + diphosphate</text>
        <dbReference type="Rhea" id="RHEA:18133"/>
        <dbReference type="ChEBI" id="CHEBI:15378"/>
        <dbReference type="ChEBI" id="CHEBI:16189"/>
        <dbReference type="ChEBI" id="CHEBI:30616"/>
        <dbReference type="ChEBI" id="CHEBI:33019"/>
        <dbReference type="ChEBI" id="CHEBI:58243"/>
        <dbReference type="EC" id="2.7.7.4"/>
    </reaction>
</comment>
<evidence type="ECO:0000256" key="2">
    <source>
        <dbReference type="ARBA" id="ARBA00005438"/>
    </source>
</evidence>
<dbReference type="PANTHER" id="PTHR23115">
    <property type="entry name" value="TRANSLATION FACTOR"/>
    <property type="match status" value="1"/>
</dbReference>
<dbReference type="Pfam" id="PF01583">
    <property type="entry name" value="APS_kinase"/>
    <property type="match status" value="1"/>
</dbReference>
<dbReference type="GO" id="GO:0005525">
    <property type="term" value="F:GTP binding"/>
    <property type="evidence" value="ECO:0007669"/>
    <property type="project" value="UniProtKB-KW"/>
</dbReference>
<dbReference type="SUPFAM" id="SSF50447">
    <property type="entry name" value="Translation proteins"/>
    <property type="match status" value="1"/>
</dbReference>
<evidence type="ECO:0000256" key="5">
    <source>
        <dbReference type="ARBA" id="ARBA00022679"/>
    </source>
</evidence>
<dbReference type="CDD" id="cd02027">
    <property type="entry name" value="APSK"/>
    <property type="match status" value="1"/>
</dbReference>
<evidence type="ECO:0000256" key="1">
    <source>
        <dbReference type="ARBA" id="ARBA00002357"/>
    </source>
</evidence>
<dbReference type="PRINTS" id="PR00315">
    <property type="entry name" value="ELONGATNFCT"/>
</dbReference>
<evidence type="ECO:0000256" key="6">
    <source>
        <dbReference type="ARBA" id="ARBA00022741"/>
    </source>
</evidence>
<dbReference type="PROSITE" id="PS51722">
    <property type="entry name" value="G_TR_2"/>
    <property type="match status" value="1"/>
</dbReference>
<dbReference type="SUPFAM" id="SSF52540">
    <property type="entry name" value="P-loop containing nucleoside triphosphate hydrolases"/>
    <property type="match status" value="2"/>
</dbReference>